<evidence type="ECO:0000313" key="2">
    <source>
        <dbReference type="Proteomes" id="UP001576776"/>
    </source>
</evidence>
<proteinExistence type="predicted"/>
<reference evidence="1 2" key="1">
    <citation type="submission" date="2024-09" db="EMBL/GenBank/DDBJ databases">
        <title>Floridaenema gen nov. (Aerosakkonemataceae, Aerosakkonematales ord. nov., Cyanobacteria) from benthic tropical and subtropical fresh waters, with the description of four new species.</title>
        <authorList>
            <person name="Moretto J.A."/>
            <person name="Berthold D.E."/>
            <person name="Lefler F.W."/>
            <person name="Huang I.-S."/>
            <person name="Laughinghouse H. IV."/>
        </authorList>
    </citation>
    <scope>NUCLEOTIDE SEQUENCE [LARGE SCALE GENOMIC DNA]</scope>
    <source>
        <strain evidence="1 2">BLCC-F154</strain>
    </source>
</reference>
<dbReference type="RefSeq" id="WP_413260410.1">
    <property type="nucleotide sequence ID" value="NZ_JBHFNS010000093.1"/>
</dbReference>
<gene>
    <name evidence="1" type="ORF">ACE1B6_27050</name>
</gene>
<evidence type="ECO:0000313" key="1">
    <source>
        <dbReference type="EMBL" id="MFB2938928.1"/>
    </source>
</evidence>
<accession>A0ABV4YJS5</accession>
<sequence>MTNNCVNFFRYETLVAGINEILHQPQNPPGNQFPGGLKAQVQNLR</sequence>
<comment type="caution">
    <text evidence="1">The sequence shown here is derived from an EMBL/GenBank/DDBJ whole genome shotgun (WGS) entry which is preliminary data.</text>
</comment>
<protein>
    <submittedName>
        <fullName evidence="1">Uncharacterized protein</fullName>
    </submittedName>
</protein>
<dbReference type="EMBL" id="JBHFNS010000093">
    <property type="protein sequence ID" value="MFB2938928.1"/>
    <property type="molecule type" value="Genomic_DNA"/>
</dbReference>
<dbReference type="Proteomes" id="UP001576776">
    <property type="component" value="Unassembled WGS sequence"/>
</dbReference>
<organism evidence="1 2">
    <name type="scientific">Floridaenema fluviatile BLCC-F154</name>
    <dbReference type="NCBI Taxonomy" id="3153640"/>
    <lineage>
        <taxon>Bacteria</taxon>
        <taxon>Bacillati</taxon>
        <taxon>Cyanobacteriota</taxon>
        <taxon>Cyanophyceae</taxon>
        <taxon>Oscillatoriophycideae</taxon>
        <taxon>Aerosakkonematales</taxon>
        <taxon>Aerosakkonemataceae</taxon>
        <taxon>Floridanema</taxon>
        <taxon>Floridanema fluviatile</taxon>
    </lineage>
</organism>
<name>A0ABV4YJS5_9CYAN</name>
<keyword evidence="2" id="KW-1185">Reference proteome</keyword>